<dbReference type="PROSITE" id="PS01286">
    <property type="entry name" value="FA58C_2"/>
    <property type="match status" value="1"/>
</dbReference>
<evidence type="ECO:0000259" key="1">
    <source>
        <dbReference type="PROSITE" id="PS50022"/>
    </source>
</evidence>
<keyword evidence="3" id="KW-1185">Reference proteome</keyword>
<organism evidence="2 3">
    <name type="scientific">Aquarana catesbeiana</name>
    <name type="common">American bullfrog</name>
    <name type="synonym">Rana catesbeiana</name>
    <dbReference type="NCBI Taxonomy" id="8400"/>
    <lineage>
        <taxon>Eukaryota</taxon>
        <taxon>Metazoa</taxon>
        <taxon>Chordata</taxon>
        <taxon>Craniata</taxon>
        <taxon>Vertebrata</taxon>
        <taxon>Euteleostomi</taxon>
        <taxon>Amphibia</taxon>
        <taxon>Batrachia</taxon>
        <taxon>Anura</taxon>
        <taxon>Neobatrachia</taxon>
        <taxon>Ranoidea</taxon>
        <taxon>Ranidae</taxon>
        <taxon>Aquarana</taxon>
    </lineage>
</organism>
<dbReference type="PROSITE" id="PS50022">
    <property type="entry name" value="FA58C_3"/>
    <property type="match status" value="1"/>
</dbReference>
<protein>
    <recommendedName>
        <fullName evidence="1">F5/8 type C domain-containing protein</fullName>
    </recommendedName>
</protein>
<dbReference type="Pfam" id="PF00754">
    <property type="entry name" value="F5_F8_type_C"/>
    <property type="match status" value="1"/>
</dbReference>
<evidence type="ECO:0000313" key="2">
    <source>
        <dbReference type="EMBL" id="PIO28302.1"/>
    </source>
</evidence>
<evidence type="ECO:0000313" key="3">
    <source>
        <dbReference type="Proteomes" id="UP000228934"/>
    </source>
</evidence>
<sequence>IFKANKDPETPVLNRLPTPMVGRYIRINPQSWFENGTVCLRAEILGCPLPVDEEGERGLPKHHPGVQHWQELPGTEDVRYGNLRQSGRARAGLHFTQTSLMEALTLQTNTKKEYL</sequence>
<dbReference type="Proteomes" id="UP000228934">
    <property type="component" value="Unassembled WGS sequence"/>
</dbReference>
<dbReference type="AlphaFoldDB" id="A0A2G9RK85"/>
<dbReference type="Gene3D" id="2.60.120.260">
    <property type="entry name" value="Galactose-binding domain-like"/>
    <property type="match status" value="1"/>
</dbReference>
<dbReference type="InterPro" id="IPR000421">
    <property type="entry name" value="FA58C"/>
</dbReference>
<name>A0A2G9RK85_AQUCT</name>
<dbReference type="EMBL" id="KV943005">
    <property type="protein sequence ID" value="PIO28302.1"/>
    <property type="molecule type" value="Genomic_DNA"/>
</dbReference>
<dbReference type="InterPro" id="IPR008979">
    <property type="entry name" value="Galactose-bd-like_sf"/>
</dbReference>
<proteinExistence type="predicted"/>
<gene>
    <name evidence="2" type="ORF">AB205_0051170</name>
</gene>
<dbReference type="OrthoDB" id="10249045at2759"/>
<accession>A0A2G9RK85</accession>
<reference evidence="3" key="1">
    <citation type="journal article" date="2017" name="Nat. Commun.">
        <title>The North American bullfrog draft genome provides insight into hormonal regulation of long noncoding RNA.</title>
        <authorList>
            <person name="Hammond S.A."/>
            <person name="Warren R.L."/>
            <person name="Vandervalk B.P."/>
            <person name="Kucuk E."/>
            <person name="Khan H."/>
            <person name="Gibb E.A."/>
            <person name="Pandoh P."/>
            <person name="Kirk H."/>
            <person name="Zhao Y."/>
            <person name="Jones M."/>
            <person name="Mungall A.J."/>
            <person name="Coope R."/>
            <person name="Pleasance S."/>
            <person name="Moore R.A."/>
            <person name="Holt R.A."/>
            <person name="Round J.M."/>
            <person name="Ohora S."/>
            <person name="Walle B.V."/>
            <person name="Veldhoen N."/>
            <person name="Helbing C.C."/>
            <person name="Birol I."/>
        </authorList>
    </citation>
    <scope>NUCLEOTIDE SEQUENCE [LARGE SCALE GENOMIC DNA]</scope>
</reference>
<feature type="non-terminal residue" evidence="2">
    <location>
        <position position="1"/>
    </location>
</feature>
<feature type="domain" description="F5/8 type C" evidence="1">
    <location>
        <begin position="1"/>
        <end position="47"/>
    </location>
</feature>
<dbReference type="SUPFAM" id="SSF49785">
    <property type="entry name" value="Galactose-binding domain-like"/>
    <property type="match status" value="1"/>
</dbReference>